<feature type="transmembrane region" description="Helical" evidence="1">
    <location>
        <begin position="191"/>
        <end position="210"/>
    </location>
</feature>
<gene>
    <name evidence="2" type="ORF">OQ497_02105</name>
</gene>
<protein>
    <submittedName>
        <fullName evidence="2">Flagellar motor protein MotA</fullName>
    </submittedName>
</protein>
<keyword evidence="1" id="KW-0812">Transmembrane</keyword>
<keyword evidence="1" id="KW-0472">Membrane</keyword>
<comment type="caution">
    <text evidence="2">The sequence shown here is derived from an EMBL/GenBank/DDBJ whole genome shotgun (WGS) entry which is preliminary data.</text>
</comment>
<keyword evidence="2" id="KW-0966">Cell projection</keyword>
<organism evidence="2 3">
    <name type="scientific">Acetobacter thailandicus</name>
    <dbReference type="NCBI Taxonomy" id="1502842"/>
    <lineage>
        <taxon>Bacteria</taxon>
        <taxon>Pseudomonadati</taxon>
        <taxon>Pseudomonadota</taxon>
        <taxon>Alphaproteobacteria</taxon>
        <taxon>Acetobacterales</taxon>
        <taxon>Acetobacteraceae</taxon>
        <taxon>Acetobacter</taxon>
    </lineage>
</organism>
<reference evidence="2 3" key="1">
    <citation type="submission" date="2022-11" db="EMBL/GenBank/DDBJ databases">
        <title>Genome sequencing of Acetobacter type strain.</title>
        <authorList>
            <person name="Heo J."/>
            <person name="Lee D."/>
            <person name="Han B.-H."/>
            <person name="Hong S.-B."/>
            <person name="Kwon S.-W."/>
        </authorList>
    </citation>
    <scope>NUCLEOTIDE SEQUENCE [LARGE SCALE GENOMIC DNA]</scope>
    <source>
        <strain evidence="2 3">KACC 21253</strain>
    </source>
</reference>
<keyword evidence="1" id="KW-1133">Transmembrane helix</keyword>
<dbReference type="Proteomes" id="UP001301152">
    <property type="component" value="Unassembled WGS sequence"/>
</dbReference>
<keyword evidence="3" id="KW-1185">Reference proteome</keyword>
<keyword evidence="2" id="KW-0969">Cilium</keyword>
<feature type="transmembrane region" description="Helical" evidence="1">
    <location>
        <begin position="38"/>
        <end position="56"/>
    </location>
</feature>
<feature type="transmembrane region" description="Helical" evidence="1">
    <location>
        <begin position="7"/>
        <end position="26"/>
    </location>
</feature>
<evidence type="ECO:0000313" key="2">
    <source>
        <dbReference type="EMBL" id="MCX2562764.1"/>
    </source>
</evidence>
<dbReference type="EMBL" id="JAPIUZ010000001">
    <property type="protein sequence ID" value="MCX2562764.1"/>
    <property type="molecule type" value="Genomic_DNA"/>
</dbReference>
<evidence type="ECO:0000313" key="3">
    <source>
        <dbReference type="Proteomes" id="UP001301152"/>
    </source>
</evidence>
<evidence type="ECO:0000256" key="1">
    <source>
        <dbReference type="SAM" id="Phobius"/>
    </source>
</evidence>
<keyword evidence="2" id="KW-0282">Flagellum</keyword>
<accession>A0ABT3QBV8</accession>
<dbReference type="RefSeq" id="WP_086635155.1">
    <property type="nucleotide sequence ID" value="NZ_JAERKY010000002.1"/>
</dbReference>
<feature type="transmembrane region" description="Helical" evidence="1">
    <location>
        <begin position="132"/>
        <end position="157"/>
    </location>
</feature>
<proteinExistence type="predicted"/>
<name>A0ABT3QBV8_9PROT</name>
<sequence>MSRPSRYCLRMALFLACVVAGAAILWEPLYKAFFYNPLLNGLIAAILLTGVIWNIVQTLRLSAEVRWVEARKQTRTSLVNTKPPPLLTPLATAFRLNEYHNGQHTKLPALTVQALLDSVSGRLDEGREISRYLTSLLIFLGLLGTFYGLLLTVASIADVISGMSVNGNALDAMFEQLKTNLAKPLHGMSTAFSGSLFGLASALIVGFLDLTAGQANNRFFNELEEWLTEQTIYTNTTPAAAATTTVAADPAPAYTQALLEQTAENLTALQQIIRASEAKREYEMTQLVRLTEQMSRSAGQADILRSIEQRLEQIIQNNHDGRVQMTNELKDSLRVLARIKSTDGITSDQEKH</sequence>